<dbReference type="EMBL" id="MT142516">
    <property type="protein sequence ID" value="QJA83746.1"/>
    <property type="molecule type" value="Genomic_DNA"/>
</dbReference>
<dbReference type="Pfam" id="PF24729">
    <property type="entry name" value="Acb2_Tad1_hairpin"/>
    <property type="match status" value="1"/>
</dbReference>
<sequence>MRELNIGSKRFTRVVVLDEPGQGNACHEYKVTTVDGDQNPPFGKISFQNGPIGEVGVNGLHQEDLLAIVIDRLQSFQKGDFRCRENAIALTKIEEAMLWLNKRTAERQKQGVEGTNVVHKEV</sequence>
<organism evidence="3">
    <name type="scientific">viral metagenome</name>
    <dbReference type="NCBI Taxonomy" id="1070528"/>
    <lineage>
        <taxon>unclassified sequences</taxon>
        <taxon>metagenomes</taxon>
        <taxon>organismal metagenomes</taxon>
    </lineage>
</organism>
<dbReference type="GO" id="GO:0000166">
    <property type="term" value="F:nucleotide binding"/>
    <property type="evidence" value="ECO:0007669"/>
    <property type="project" value="UniProtKB-KW"/>
</dbReference>
<proteinExistence type="predicted"/>
<feature type="domain" description="Acb2/Tad1 hairpin" evidence="2">
    <location>
        <begin position="45"/>
        <end position="105"/>
    </location>
</feature>
<keyword evidence="1" id="KW-0547">Nucleotide-binding</keyword>
<evidence type="ECO:0000259" key="2">
    <source>
        <dbReference type="Pfam" id="PF24729"/>
    </source>
</evidence>
<dbReference type="InterPro" id="IPR056098">
    <property type="entry name" value="Acb2/Tad1_hairpin"/>
</dbReference>
<gene>
    <name evidence="4" type="ORF">MM415A00259_0071</name>
    <name evidence="3" type="ORF">MM415B00452_0073</name>
</gene>
<evidence type="ECO:0000256" key="1">
    <source>
        <dbReference type="ARBA" id="ARBA00022741"/>
    </source>
</evidence>
<reference evidence="3" key="1">
    <citation type="submission" date="2020-03" db="EMBL/GenBank/DDBJ databases">
        <title>The deep terrestrial virosphere.</title>
        <authorList>
            <person name="Holmfeldt K."/>
            <person name="Nilsson E."/>
            <person name="Simone D."/>
            <person name="Lopez-Fernandez M."/>
            <person name="Wu X."/>
            <person name="de Brujin I."/>
            <person name="Lundin D."/>
            <person name="Andersson A."/>
            <person name="Bertilsson S."/>
            <person name="Dopson M."/>
        </authorList>
    </citation>
    <scope>NUCLEOTIDE SEQUENCE</scope>
    <source>
        <strain evidence="4">MM415A00259</strain>
        <strain evidence="3">MM415B00452</strain>
    </source>
</reference>
<dbReference type="EMBL" id="MT141529">
    <property type="protein sequence ID" value="QJA64972.1"/>
    <property type="molecule type" value="Genomic_DNA"/>
</dbReference>
<evidence type="ECO:0000313" key="4">
    <source>
        <dbReference type="EMBL" id="QJA83746.1"/>
    </source>
</evidence>
<protein>
    <submittedName>
        <fullName evidence="3">Putative structural protein</fullName>
    </submittedName>
</protein>
<name>A0A6M3J7T5_9ZZZZ</name>
<dbReference type="AlphaFoldDB" id="A0A6M3J7T5"/>
<evidence type="ECO:0000313" key="3">
    <source>
        <dbReference type="EMBL" id="QJA64972.1"/>
    </source>
</evidence>
<accession>A0A6M3J7T5</accession>